<keyword evidence="2" id="KW-1185">Reference proteome</keyword>
<evidence type="ECO:0000313" key="2">
    <source>
        <dbReference type="Proteomes" id="UP000784294"/>
    </source>
</evidence>
<dbReference type="Proteomes" id="UP000784294">
    <property type="component" value="Unassembled WGS sequence"/>
</dbReference>
<comment type="caution">
    <text evidence="1">The sequence shown here is derived from an EMBL/GenBank/DDBJ whole genome shotgun (WGS) entry which is preliminary data.</text>
</comment>
<dbReference type="EMBL" id="CAAALY010009707">
    <property type="protein sequence ID" value="VEL10693.1"/>
    <property type="molecule type" value="Genomic_DNA"/>
</dbReference>
<proteinExistence type="predicted"/>
<protein>
    <submittedName>
        <fullName evidence="1">Uncharacterized protein</fullName>
    </submittedName>
</protein>
<gene>
    <name evidence="1" type="ORF">PXEA_LOCUS4133</name>
</gene>
<sequence>MTGSSLYPKPNWSDIHARPPVPTLSLSLYSSFCPHGPIFPPAANKLCGPQCIPGFRATVKQGPVDLAMPPSPFALVQQAPAAISHLPIPLLLSPLLSSSLLSPLSSLLSPLS</sequence>
<dbReference type="AlphaFoldDB" id="A0A3S5FC72"/>
<feature type="non-terminal residue" evidence="1">
    <location>
        <position position="1"/>
    </location>
</feature>
<reference evidence="1" key="1">
    <citation type="submission" date="2018-11" db="EMBL/GenBank/DDBJ databases">
        <authorList>
            <consortium name="Pathogen Informatics"/>
        </authorList>
    </citation>
    <scope>NUCLEOTIDE SEQUENCE</scope>
</reference>
<evidence type="ECO:0000313" key="1">
    <source>
        <dbReference type="EMBL" id="VEL10693.1"/>
    </source>
</evidence>
<organism evidence="1 2">
    <name type="scientific">Protopolystoma xenopodis</name>
    <dbReference type="NCBI Taxonomy" id="117903"/>
    <lineage>
        <taxon>Eukaryota</taxon>
        <taxon>Metazoa</taxon>
        <taxon>Spiralia</taxon>
        <taxon>Lophotrochozoa</taxon>
        <taxon>Platyhelminthes</taxon>
        <taxon>Monogenea</taxon>
        <taxon>Polyopisthocotylea</taxon>
        <taxon>Polystomatidea</taxon>
        <taxon>Polystomatidae</taxon>
        <taxon>Protopolystoma</taxon>
    </lineage>
</organism>
<accession>A0A3S5FC72</accession>
<name>A0A3S5FC72_9PLAT</name>